<evidence type="ECO:0000313" key="15">
    <source>
        <dbReference type="EMBL" id="SUZ54108.1"/>
    </source>
</evidence>
<dbReference type="Gene3D" id="3.30.420.10">
    <property type="entry name" value="Ribonuclease H-like superfamily/Ribonuclease H"/>
    <property type="match status" value="1"/>
</dbReference>
<keyword evidence="9" id="KW-0540">Nuclease</keyword>
<organism evidence="15">
    <name type="scientific">marine metagenome</name>
    <dbReference type="NCBI Taxonomy" id="408172"/>
    <lineage>
        <taxon>unclassified sequences</taxon>
        <taxon>metagenomes</taxon>
        <taxon>ecological metagenomes</taxon>
    </lineage>
</organism>
<dbReference type="InterPro" id="IPR022898">
    <property type="entry name" value="RNase_HII"/>
</dbReference>
<evidence type="ECO:0000259" key="14">
    <source>
        <dbReference type="PROSITE" id="PS51975"/>
    </source>
</evidence>
<evidence type="ECO:0000256" key="4">
    <source>
        <dbReference type="ARBA" id="ARBA00004496"/>
    </source>
</evidence>
<dbReference type="GO" id="GO:0046872">
    <property type="term" value="F:metal ion binding"/>
    <property type="evidence" value="ECO:0007669"/>
    <property type="project" value="UniProtKB-KW"/>
</dbReference>
<comment type="similarity">
    <text evidence="5">Belongs to the RNase HII family.</text>
</comment>
<dbReference type="HAMAP" id="MF_00052_B">
    <property type="entry name" value="RNase_HII_B"/>
    <property type="match status" value="1"/>
</dbReference>
<evidence type="ECO:0000256" key="6">
    <source>
        <dbReference type="ARBA" id="ARBA00012180"/>
    </source>
</evidence>
<dbReference type="EMBL" id="UINC01000368">
    <property type="protein sequence ID" value="SUZ54108.1"/>
    <property type="molecule type" value="Genomic_DNA"/>
</dbReference>
<keyword evidence="13" id="KW-0464">Manganese</keyword>
<dbReference type="PROSITE" id="PS51975">
    <property type="entry name" value="RNASE_H_2"/>
    <property type="match status" value="1"/>
</dbReference>
<evidence type="ECO:0000256" key="5">
    <source>
        <dbReference type="ARBA" id="ARBA00007383"/>
    </source>
</evidence>
<keyword evidence="10" id="KW-0479">Metal-binding</keyword>
<dbReference type="GO" id="GO:0005737">
    <property type="term" value="C:cytoplasm"/>
    <property type="evidence" value="ECO:0007669"/>
    <property type="project" value="UniProtKB-SubCell"/>
</dbReference>
<evidence type="ECO:0000256" key="11">
    <source>
        <dbReference type="ARBA" id="ARBA00022759"/>
    </source>
</evidence>
<dbReference type="InterPro" id="IPR036397">
    <property type="entry name" value="RNaseH_sf"/>
</dbReference>
<evidence type="ECO:0000256" key="2">
    <source>
        <dbReference type="ARBA" id="ARBA00001936"/>
    </source>
</evidence>
<keyword evidence="11" id="KW-0255">Endonuclease</keyword>
<feature type="domain" description="RNase H type-2" evidence="14">
    <location>
        <begin position="20"/>
        <end position="207"/>
    </location>
</feature>
<dbReference type="AlphaFoldDB" id="A0A381NJS9"/>
<dbReference type="Pfam" id="PF01351">
    <property type="entry name" value="RNase_HII"/>
    <property type="match status" value="1"/>
</dbReference>
<dbReference type="InterPro" id="IPR012337">
    <property type="entry name" value="RNaseH-like_sf"/>
</dbReference>
<reference evidence="15" key="1">
    <citation type="submission" date="2018-05" db="EMBL/GenBank/DDBJ databases">
        <authorList>
            <person name="Lanie J.A."/>
            <person name="Ng W.-L."/>
            <person name="Kazmierczak K.M."/>
            <person name="Andrzejewski T.M."/>
            <person name="Davidsen T.M."/>
            <person name="Wayne K.J."/>
            <person name="Tettelin H."/>
            <person name="Glass J.I."/>
            <person name="Rusch D."/>
            <person name="Podicherti R."/>
            <person name="Tsui H.-C.T."/>
            <person name="Winkler M.E."/>
        </authorList>
    </citation>
    <scope>NUCLEOTIDE SEQUENCE</scope>
</reference>
<dbReference type="InterPro" id="IPR024567">
    <property type="entry name" value="RNase_HII/HIII_dom"/>
</dbReference>
<evidence type="ECO:0000256" key="13">
    <source>
        <dbReference type="ARBA" id="ARBA00023211"/>
    </source>
</evidence>
<dbReference type="GO" id="GO:0003723">
    <property type="term" value="F:RNA binding"/>
    <property type="evidence" value="ECO:0007669"/>
    <property type="project" value="InterPro"/>
</dbReference>
<comment type="cofactor">
    <cofactor evidence="2">
        <name>Mn(2+)</name>
        <dbReference type="ChEBI" id="CHEBI:29035"/>
    </cofactor>
</comment>
<evidence type="ECO:0000256" key="8">
    <source>
        <dbReference type="ARBA" id="ARBA00022490"/>
    </source>
</evidence>
<dbReference type="EC" id="3.1.26.4" evidence="6"/>
<dbReference type="CDD" id="cd07182">
    <property type="entry name" value="RNase_HII_bacteria_HII_like"/>
    <property type="match status" value="1"/>
</dbReference>
<keyword evidence="12" id="KW-0378">Hydrolase</keyword>
<gene>
    <name evidence="15" type="ORF">METZ01_LOCUS6962</name>
</gene>
<dbReference type="GO" id="GO:0043137">
    <property type="term" value="P:DNA replication, removal of RNA primer"/>
    <property type="evidence" value="ECO:0007669"/>
    <property type="project" value="TreeGrafter"/>
</dbReference>
<comment type="catalytic activity">
    <reaction evidence="1">
        <text>Endonucleolytic cleavage to 5'-phosphomonoester.</text>
        <dbReference type="EC" id="3.1.26.4"/>
    </reaction>
</comment>
<dbReference type="NCBIfam" id="NF000595">
    <property type="entry name" value="PRK00015.1-3"/>
    <property type="match status" value="1"/>
</dbReference>
<proteinExistence type="inferred from homology"/>
<accession>A0A381NJS9</accession>
<evidence type="ECO:0000256" key="9">
    <source>
        <dbReference type="ARBA" id="ARBA00022722"/>
    </source>
</evidence>
<evidence type="ECO:0000256" key="3">
    <source>
        <dbReference type="ARBA" id="ARBA00001946"/>
    </source>
</evidence>
<keyword evidence="8" id="KW-0963">Cytoplasm</keyword>
<name>A0A381NJS9_9ZZZZ</name>
<dbReference type="GO" id="GO:0006298">
    <property type="term" value="P:mismatch repair"/>
    <property type="evidence" value="ECO:0007669"/>
    <property type="project" value="TreeGrafter"/>
</dbReference>
<dbReference type="GO" id="GO:0032299">
    <property type="term" value="C:ribonuclease H2 complex"/>
    <property type="evidence" value="ECO:0007669"/>
    <property type="project" value="TreeGrafter"/>
</dbReference>
<dbReference type="PANTHER" id="PTHR10954">
    <property type="entry name" value="RIBONUCLEASE H2 SUBUNIT A"/>
    <property type="match status" value="1"/>
</dbReference>
<comment type="cofactor">
    <cofactor evidence="3">
        <name>Mg(2+)</name>
        <dbReference type="ChEBI" id="CHEBI:18420"/>
    </cofactor>
</comment>
<sequence length="207" mass="22709">MSRPTARRTIENAIRRLGFARVAGVDEVGRGCLAGPLVAAVVVLNPDRHIPGVCDSKLLSASDRECLYEEIVSLADGWSVGWASPLVIDKLNVHQATFAAMRDAVMGLVTLPDFVLVDGFCIPNLELPQRHIIGGDRRCSAIAAASIVAKVTRDRHMRLLHERDPRYGFDRHKGYPTAKHLAAISCHGYSTVHRRSFHCSSLSDVPH</sequence>
<evidence type="ECO:0000256" key="12">
    <source>
        <dbReference type="ARBA" id="ARBA00022801"/>
    </source>
</evidence>
<dbReference type="SUPFAM" id="SSF53098">
    <property type="entry name" value="Ribonuclease H-like"/>
    <property type="match status" value="1"/>
</dbReference>
<dbReference type="GO" id="GO:0004523">
    <property type="term" value="F:RNA-DNA hybrid ribonuclease activity"/>
    <property type="evidence" value="ECO:0007669"/>
    <property type="project" value="UniProtKB-EC"/>
</dbReference>
<protein>
    <recommendedName>
        <fullName evidence="7">Ribonuclease HII</fullName>
        <ecNumber evidence="6">3.1.26.4</ecNumber>
    </recommendedName>
</protein>
<evidence type="ECO:0000256" key="1">
    <source>
        <dbReference type="ARBA" id="ARBA00000077"/>
    </source>
</evidence>
<dbReference type="PANTHER" id="PTHR10954:SF18">
    <property type="entry name" value="RIBONUCLEASE HII"/>
    <property type="match status" value="1"/>
</dbReference>
<dbReference type="InterPro" id="IPR001352">
    <property type="entry name" value="RNase_HII/HIII"/>
</dbReference>
<evidence type="ECO:0000256" key="7">
    <source>
        <dbReference type="ARBA" id="ARBA00019179"/>
    </source>
</evidence>
<comment type="subcellular location">
    <subcellularLocation>
        <location evidence="4">Cytoplasm</location>
    </subcellularLocation>
</comment>
<evidence type="ECO:0000256" key="10">
    <source>
        <dbReference type="ARBA" id="ARBA00022723"/>
    </source>
</evidence>